<reference evidence="2 3" key="1">
    <citation type="submission" date="2024-10" db="EMBL/GenBank/DDBJ databases">
        <title>The Natural Products Discovery Center: Release of the First 8490 Sequenced Strains for Exploring Actinobacteria Biosynthetic Diversity.</title>
        <authorList>
            <person name="Kalkreuter E."/>
            <person name="Kautsar S.A."/>
            <person name="Yang D."/>
            <person name="Bader C.D."/>
            <person name="Teijaro C.N."/>
            <person name="Fluegel L."/>
            <person name="Davis C.M."/>
            <person name="Simpson J.R."/>
            <person name="Lauterbach L."/>
            <person name="Steele A.D."/>
            <person name="Gui C."/>
            <person name="Meng S."/>
            <person name="Li G."/>
            <person name="Viehrig K."/>
            <person name="Ye F."/>
            <person name="Su P."/>
            <person name="Kiefer A.F."/>
            <person name="Nichols A."/>
            <person name="Cepeda A.J."/>
            <person name="Yan W."/>
            <person name="Fan B."/>
            <person name="Jiang Y."/>
            <person name="Adhikari A."/>
            <person name="Zheng C.-J."/>
            <person name="Schuster L."/>
            <person name="Cowan T.M."/>
            <person name="Smanski M.J."/>
            <person name="Chevrette M.G."/>
            <person name="De Carvalho L.P.S."/>
            <person name="Shen B."/>
        </authorList>
    </citation>
    <scope>NUCLEOTIDE SEQUENCE [LARGE SCALE GENOMIC DNA]</scope>
    <source>
        <strain evidence="2 3">NPDC007066</strain>
    </source>
</reference>
<dbReference type="Pfam" id="PF00232">
    <property type="entry name" value="Glyco_hydro_1"/>
    <property type="match status" value="2"/>
</dbReference>
<sequence length="222" mass="23620">MTAGATGPRPDADRPGTTFLWGGAVSVNQAEGTWKEDGRGPAVSDVSAYKPHLPPPSTPPSAPGPGPGRALRRRSPTPTAPCTPSGPASTSTTTTPRTCALRRDGIQDSARLDPLVTIELFERFVRVCFAEFGDYVKLWLTFHEADERPGVGSPPQAQVSNARAASRASVMYERPVPLLTPLRISGGENPWGVRTSERRPASAPRPARADRDPADANDPGHQ</sequence>
<evidence type="ECO:0000313" key="3">
    <source>
        <dbReference type="Proteomes" id="UP001601288"/>
    </source>
</evidence>
<accession>A0ABW6L5U2</accession>
<organism evidence="2 3">
    <name type="scientific">Streptomyces massasporeus</name>
    <dbReference type="NCBI Taxonomy" id="67324"/>
    <lineage>
        <taxon>Bacteria</taxon>
        <taxon>Bacillati</taxon>
        <taxon>Actinomycetota</taxon>
        <taxon>Actinomycetes</taxon>
        <taxon>Kitasatosporales</taxon>
        <taxon>Streptomycetaceae</taxon>
        <taxon>Streptomyces</taxon>
    </lineage>
</organism>
<proteinExistence type="predicted"/>
<name>A0ABW6L5U2_9ACTN</name>
<dbReference type="Proteomes" id="UP001601288">
    <property type="component" value="Unassembled WGS sequence"/>
</dbReference>
<evidence type="ECO:0000256" key="1">
    <source>
        <dbReference type="SAM" id="MobiDB-lite"/>
    </source>
</evidence>
<feature type="region of interest" description="Disordered" evidence="1">
    <location>
        <begin position="1"/>
        <end position="100"/>
    </location>
</feature>
<protein>
    <submittedName>
        <fullName evidence="2">Family 1 glycosylhydrolase</fullName>
    </submittedName>
</protein>
<feature type="compositionally biased region" description="Low complexity" evidence="1">
    <location>
        <begin position="76"/>
        <end position="99"/>
    </location>
</feature>
<feature type="region of interest" description="Disordered" evidence="1">
    <location>
        <begin position="181"/>
        <end position="222"/>
    </location>
</feature>
<evidence type="ECO:0000313" key="2">
    <source>
        <dbReference type="EMBL" id="MFE9223868.1"/>
    </source>
</evidence>
<dbReference type="InterPro" id="IPR001360">
    <property type="entry name" value="Glyco_hydro_1"/>
</dbReference>
<feature type="compositionally biased region" description="Pro residues" evidence="1">
    <location>
        <begin position="52"/>
        <end position="66"/>
    </location>
</feature>
<dbReference type="RefSeq" id="WP_358277276.1">
    <property type="nucleotide sequence ID" value="NZ_JBEYGJ010000001.1"/>
</dbReference>
<feature type="compositionally biased region" description="Basic and acidic residues" evidence="1">
    <location>
        <begin position="207"/>
        <end position="222"/>
    </location>
</feature>
<dbReference type="SUPFAM" id="SSF51445">
    <property type="entry name" value="(Trans)glycosidases"/>
    <property type="match status" value="2"/>
</dbReference>
<dbReference type="InterPro" id="IPR017853">
    <property type="entry name" value="GH"/>
</dbReference>
<dbReference type="Gene3D" id="3.20.20.80">
    <property type="entry name" value="Glycosidases"/>
    <property type="match status" value="2"/>
</dbReference>
<comment type="caution">
    <text evidence="2">The sequence shown here is derived from an EMBL/GenBank/DDBJ whole genome shotgun (WGS) entry which is preliminary data.</text>
</comment>
<gene>
    <name evidence="2" type="ORF">ACFYM3_04355</name>
</gene>
<keyword evidence="3" id="KW-1185">Reference proteome</keyword>
<dbReference type="EMBL" id="JBIAFP010000002">
    <property type="protein sequence ID" value="MFE9223868.1"/>
    <property type="molecule type" value="Genomic_DNA"/>
</dbReference>